<evidence type="ECO:0000256" key="4">
    <source>
        <dbReference type="RuleBase" id="RU003707"/>
    </source>
</evidence>
<keyword evidence="2" id="KW-0443">Lipid metabolism</keyword>
<dbReference type="eggNOG" id="COG1024">
    <property type="taxonomic scope" value="Bacteria"/>
</dbReference>
<gene>
    <name evidence="5" type="primary">paaG</name>
    <name evidence="5" type="ordered locus">AMED_3856</name>
</gene>
<dbReference type="Gene3D" id="1.10.12.10">
    <property type="entry name" value="Lyase 2-enoyl-coa Hydratase, Chain A, domain 2"/>
    <property type="match status" value="1"/>
</dbReference>
<organism evidence="5 6">
    <name type="scientific">Amycolatopsis mediterranei (strain U-32)</name>
    <dbReference type="NCBI Taxonomy" id="749927"/>
    <lineage>
        <taxon>Bacteria</taxon>
        <taxon>Bacillati</taxon>
        <taxon>Actinomycetota</taxon>
        <taxon>Actinomycetes</taxon>
        <taxon>Pseudonocardiales</taxon>
        <taxon>Pseudonocardiaceae</taxon>
        <taxon>Amycolatopsis</taxon>
    </lineage>
</organism>
<dbReference type="KEGG" id="amd:AMED_3856"/>
<dbReference type="GeneID" id="92871597"/>
<dbReference type="InterPro" id="IPR029045">
    <property type="entry name" value="ClpP/crotonase-like_dom_sf"/>
</dbReference>
<comment type="similarity">
    <text evidence="1 4">Belongs to the enoyl-CoA hydratase/isomerase family.</text>
</comment>
<dbReference type="Pfam" id="PF00378">
    <property type="entry name" value="ECH_1"/>
    <property type="match status" value="1"/>
</dbReference>
<dbReference type="InterPro" id="IPR014748">
    <property type="entry name" value="Enoyl-CoA_hydra_C"/>
</dbReference>
<dbReference type="AlphaFoldDB" id="A0A0H3D3R8"/>
<dbReference type="Proteomes" id="UP000000328">
    <property type="component" value="Chromosome"/>
</dbReference>
<reference evidence="5 6" key="1">
    <citation type="journal article" date="2010" name="Cell Res.">
        <title>Complete genome sequence of the rifamycin SV-producing Amycolatopsis mediterranei U32 revealed its genetic characteristics in phylogeny and metabolism.</title>
        <authorList>
            <person name="Zhao W."/>
            <person name="Zhong Y."/>
            <person name="Yuan H."/>
            <person name="Wang J."/>
            <person name="Zheng H."/>
            <person name="Wang Y."/>
            <person name="Cen X."/>
            <person name="Xu F."/>
            <person name="Bai J."/>
            <person name="Han X."/>
            <person name="Lu G."/>
            <person name="Zhu Y."/>
            <person name="Shao Z."/>
            <person name="Yan H."/>
            <person name="Li C."/>
            <person name="Peng N."/>
            <person name="Zhang Z."/>
            <person name="Zhang Y."/>
            <person name="Lin W."/>
            <person name="Fan Y."/>
            <person name="Qin Z."/>
            <person name="Hu Y."/>
            <person name="Zhu B."/>
            <person name="Wang S."/>
            <person name="Ding X."/>
            <person name="Zhao G.P."/>
        </authorList>
    </citation>
    <scope>NUCLEOTIDE SEQUENCE [LARGE SCALE GENOMIC DNA]</scope>
    <source>
        <strain evidence="6">U-32</strain>
    </source>
</reference>
<accession>A0A0H3D3R8</accession>
<dbReference type="GO" id="GO:0016829">
    <property type="term" value="F:lyase activity"/>
    <property type="evidence" value="ECO:0007669"/>
    <property type="project" value="UniProtKB-KW"/>
</dbReference>
<dbReference type="PATRIC" id="fig|749927.5.peg.3986"/>
<dbReference type="PROSITE" id="PS00166">
    <property type="entry name" value="ENOYL_COA_HYDRATASE"/>
    <property type="match status" value="1"/>
</dbReference>
<evidence type="ECO:0000256" key="3">
    <source>
        <dbReference type="ARBA" id="ARBA00023239"/>
    </source>
</evidence>
<evidence type="ECO:0000256" key="2">
    <source>
        <dbReference type="ARBA" id="ARBA00023098"/>
    </source>
</evidence>
<protein>
    <submittedName>
        <fullName evidence="5">Enoyl-CoA hydratase</fullName>
    </submittedName>
</protein>
<dbReference type="HOGENOM" id="CLU_009834_7_4_11"/>
<dbReference type="InterPro" id="IPR001753">
    <property type="entry name" value="Enoyl-CoA_hydra/iso"/>
</dbReference>
<name>A0A0H3D3R8_AMYMU</name>
<dbReference type="Gene3D" id="3.90.226.10">
    <property type="entry name" value="2-enoyl-CoA Hydratase, Chain A, domain 1"/>
    <property type="match status" value="1"/>
</dbReference>
<proteinExistence type="inferred from homology"/>
<keyword evidence="3" id="KW-0456">Lyase</keyword>
<dbReference type="GO" id="GO:0006635">
    <property type="term" value="P:fatty acid beta-oxidation"/>
    <property type="evidence" value="ECO:0007669"/>
    <property type="project" value="TreeGrafter"/>
</dbReference>
<sequence>MADEVLTERDGATLIITMNRPEVRNAANGALARGVADALDRLDEDPTLVTAVLTGAGGTFSSGMDLKAFLTGDTPDIPGRGLLGFTACPPVKPIIAAVEGYALAGGCEIALACDLIVAARDARFGLPETKRGLVAGGGGLLRLPQRIPRGIALEYALTGDLFGAGVAAHWGMVNRLTEPGGALAVARDLAARIAANGPLAVHATKQIVAEAGEWPATEQWERQRVLTDPVFSSADAVEGARAFAEKRPPVWSGR</sequence>
<evidence type="ECO:0000313" key="5">
    <source>
        <dbReference type="EMBL" id="ADJ45635.1"/>
    </source>
</evidence>
<dbReference type="PANTHER" id="PTHR11941:SF169">
    <property type="entry name" value="(7AS)-7A-METHYL-1,5-DIOXO-2,3,5,6,7,7A-HEXAHYDRO-1H-INDENE-CARBOXYL-COA HYDROLASE"/>
    <property type="match status" value="1"/>
</dbReference>
<evidence type="ECO:0000313" key="6">
    <source>
        <dbReference type="Proteomes" id="UP000000328"/>
    </source>
</evidence>
<dbReference type="EMBL" id="CP002000">
    <property type="protein sequence ID" value="ADJ45635.1"/>
    <property type="molecule type" value="Genomic_DNA"/>
</dbReference>
<dbReference type="PANTHER" id="PTHR11941">
    <property type="entry name" value="ENOYL-COA HYDRATASE-RELATED"/>
    <property type="match status" value="1"/>
</dbReference>
<evidence type="ECO:0000256" key="1">
    <source>
        <dbReference type="ARBA" id="ARBA00005254"/>
    </source>
</evidence>
<dbReference type="OrthoDB" id="4284283at2"/>
<dbReference type="CDD" id="cd06558">
    <property type="entry name" value="crotonase-like"/>
    <property type="match status" value="1"/>
</dbReference>
<dbReference type="SUPFAM" id="SSF52096">
    <property type="entry name" value="ClpP/crotonase"/>
    <property type="match status" value="1"/>
</dbReference>
<dbReference type="RefSeq" id="WP_013225707.1">
    <property type="nucleotide sequence ID" value="NC_014318.1"/>
</dbReference>
<dbReference type="NCBIfam" id="NF006100">
    <property type="entry name" value="PRK08252.1"/>
    <property type="match status" value="1"/>
</dbReference>
<dbReference type="InterPro" id="IPR018376">
    <property type="entry name" value="Enoyl-CoA_hyd/isom_CS"/>
</dbReference>